<sequence>MYRETALSQVKPPAQGKLYYSGILFLTRNRVGAIDDAFRSRLHLILYCPKLTKKQTKEIFKQNFERIADINANRKLNGLPPFEYKDLESRMIDWAMETWKALRWNGRQIRNAFQTVLALAEIQENNHGGESAPRVLTRQYFKIVANASTQFNDYLIATHGMGEDKVAKREYMRVLSYSPPSELVFKGFNQGSSDSSEEEEEDDESETDSEPEEFDEFDTGRGKKKSRGKKGKSSSKKSKKPTGKRGNPARSSRKTRREGER</sequence>
<evidence type="ECO:0000313" key="2">
    <source>
        <dbReference type="Proteomes" id="UP000830768"/>
    </source>
</evidence>
<dbReference type="EMBL" id="CP090034">
    <property type="protein sequence ID" value="UPK95686.1"/>
    <property type="molecule type" value="Genomic_DNA"/>
</dbReference>
<name>A0ACD3Z3F3_FUSSC</name>
<organism evidence="1 2">
    <name type="scientific">Fusarium solani subsp. cucurbitae</name>
    <name type="common">Neocosmosporum cucurbitae</name>
    <dbReference type="NCBI Taxonomy" id="2747967"/>
    <lineage>
        <taxon>Eukaryota</taxon>
        <taxon>Fungi</taxon>
        <taxon>Dikarya</taxon>
        <taxon>Ascomycota</taxon>
        <taxon>Pezizomycotina</taxon>
        <taxon>Sordariomycetes</taxon>
        <taxon>Hypocreomycetidae</taxon>
        <taxon>Hypocreales</taxon>
        <taxon>Nectriaceae</taxon>
        <taxon>Fusarium</taxon>
        <taxon>Fusarium solani species complex</taxon>
    </lineage>
</organism>
<gene>
    <name evidence="1" type="ORF">LCI18_006621</name>
</gene>
<proteinExistence type="predicted"/>
<evidence type="ECO:0000313" key="1">
    <source>
        <dbReference type="EMBL" id="UPK95686.1"/>
    </source>
</evidence>
<keyword evidence="2" id="KW-1185">Reference proteome</keyword>
<dbReference type="Proteomes" id="UP000830768">
    <property type="component" value="Chromosome 5"/>
</dbReference>
<accession>A0ACD3Z3F3</accession>
<reference evidence="1" key="1">
    <citation type="submission" date="2021-11" db="EMBL/GenBank/DDBJ databases">
        <title>Fusarium solani-melongenae Genome sequencing and assembly.</title>
        <authorList>
            <person name="Xie S."/>
            <person name="Huang L."/>
            <person name="Zhang X."/>
        </authorList>
    </citation>
    <scope>NUCLEOTIDE SEQUENCE</scope>
    <source>
        <strain evidence="1">CRI 24-3</strain>
    </source>
</reference>
<protein>
    <submittedName>
        <fullName evidence="1">Uncharacterized protein</fullName>
    </submittedName>
</protein>